<feature type="transmembrane region" description="Helical" evidence="2">
    <location>
        <begin position="32"/>
        <end position="58"/>
    </location>
</feature>
<evidence type="ECO:0000259" key="3">
    <source>
        <dbReference type="Pfam" id="PF00884"/>
    </source>
</evidence>
<reference evidence="4 5" key="2">
    <citation type="journal article" date="2011" name="Stand. Genomic Sci.">
        <title>Complete genome sequence of Isosphaera pallida type strain (IS1B).</title>
        <authorList>
            <consortium name="US DOE Joint Genome Institute (JGI-PGF)"/>
            <person name="Goker M."/>
            <person name="Cleland D."/>
            <person name="Saunders E."/>
            <person name="Lapidus A."/>
            <person name="Nolan M."/>
            <person name="Lucas S."/>
            <person name="Hammon N."/>
            <person name="Deshpande S."/>
            <person name="Cheng J.F."/>
            <person name="Tapia R."/>
            <person name="Han C."/>
            <person name="Goodwin L."/>
            <person name="Pitluck S."/>
            <person name="Liolios K."/>
            <person name="Pagani I."/>
            <person name="Ivanova N."/>
            <person name="Mavromatis K."/>
            <person name="Pati A."/>
            <person name="Chen A."/>
            <person name="Palaniappan K."/>
            <person name="Land M."/>
            <person name="Hauser L."/>
            <person name="Chang Y.J."/>
            <person name="Jeffries C.D."/>
            <person name="Detter J.C."/>
            <person name="Beck B."/>
            <person name="Woyke T."/>
            <person name="Bristow J."/>
            <person name="Eisen J.A."/>
            <person name="Markowitz V."/>
            <person name="Hugenholtz P."/>
            <person name="Kyrpides N.C."/>
            <person name="Klenk H.P."/>
        </authorList>
    </citation>
    <scope>NUCLEOTIDE SEQUENCE [LARGE SCALE GENOMIC DNA]</scope>
    <source>
        <strain evidence="5">ATCC 43644 / DSM 9630 / IS1B</strain>
    </source>
</reference>
<reference key="1">
    <citation type="submission" date="2010-11" db="EMBL/GenBank/DDBJ databases">
        <title>The complete sequence of chromosome of Isophaera pallida ATCC 43644.</title>
        <authorList>
            <consortium name="US DOE Joint Genome Institute (JGI-PGF)"/>
            <person name="Lucas S."/>
            <person name="Copeland A."/>
            <person name="Lapidus A."/>
            <person name="Bruce D."/>
            <person name="Goodwin L."/>
            <person name="Pitluck S."/>
            <person name="Kyrpides N."/>
            <person name="Mavromatis K."/>
            <person name="Pagani I."/>
            <person name="Ivanova N."/>
            <person name="Saunders E."/>
            <person name="Brettin T."/>
            <person name="Detter J.C."/>
            <person name="Han C."/>
            <person name="Tapia R."/>
            <person name="Land M."/>
            <person name="Hauser L."/>
            <person name="Markowitz V."/>
            <person name="Cheng J.-F."/>
            <person name="Hugenholtz P."/>
            <person name="Woyke T."/>
            <person name="Wu D."/>
            <person name="Eisen J.A."/>
        </authorList>
    </citation>
    <scope>NUCLEOTIDE SEQUENCE</scope>
    <source>
        <strain>ATCC 43644</strain>
    </source>
</reference>
<evidence type="ECO:0000256" key="2">
    <source>
        <dbReference type="SAM" id="Phobius"/>
    </source>
</evidence>
<name>E8QY23_ISOPI</name>
<feature type="transmembrane region" description="Helical" evidence="2">
    <location>
        <begin position="70"/>
        <end position="100"/>
    </location>
</feature>
<dbReference type="EMBL" id="CP002353">
    <property type="protein sequence ID" value="ADV62013.1"/>
    <property type="molecule type" value="Genomic_DNA"/>
</dbReference>
<organism evidence="4 5">
    <name type="scientific">Isosphaera pallida (strain ATCC 43644 / DSM 9630 / IS1B)</name>
    <dbReference type="NCBI Taxonomy" id="575540"/>
    <lineage>
        <taxon>Bacteria</taxon>
        <taxon>Pseudomonadati</taxon>
        <taxon>Planctomycetota</taxon>
        <taxon>Planctomycetia</taxon>
        <taxon>Isosphaerales</taxon>
        <taxon>Isosphaeraceae</taxon>
        <taxon>Isosphaera</taxon>
    </lineage>
</organism>
<feature type="region of interest" description="Disordered" evidence="1">
    <location>
        <begin position="623"/>
        <end position="645"/>
    </location>
</feature>
<dbReference type="PANTHER" id="PTHR43751">
    <property type="entry name" value="SULFATASE"/>
    <property type="match status" value="1"/>
</dbReference>
<feature type="transmembrane region" description="Helical" evidence="2">
    <location>
        <begin position="120"/>
        <end position="138"/>
    </location>
</feature>
<dbReference type="Gene3D" id="3.40.720.10">
    <property type="entry name" value="Alkaline Phosphatase, subunit A"/>
    <property type="match status" value="1"/>
</dbReference>
<dbReference type="Proteomes" id="UP000008631">
    <property type="component" value="Chromosome"/>
</dbReference>
<keyword evidence="5" id="KW-1185">Reference proteome</keyword>
<accession>E8QY23</accession>
<dbReference type="InParanoid" id="E8QY23"/>
<dbReference type="InterPro" id="IPR052701">
    <property type="entry name" value="GAG_Ulvan_Degrading_Sulfatases"/>
</dbReference>
<dbReference type="HOGENOM" id="CLU_006332_14_1_0"/>
<protein>
    <submittedName>
        <fullName evidence="4">Sulfatase</fullName>
    </submittedName>
</protein>
<keyword evidence="2" id="KW-0472">Membrane</keyword>
<dbReference type="eggNOG" id="COG3119">
    <property type="taxonomic scope" value="Bacteria"/>
</dbReference>
<evidence type="ECO:0000313" key="4">
    <source>
        <dbReference type="EMBL" id="ADV62013.1"/>
    </source>
</evidence>
<dbReference type="STRING" id="575540.Isop_1428"/>
<gene>
    <name evidence="4" type="ordered locus">Isop_1428</name>
</gene>
<keyword evidence="2" id="KW-0812">Transmembrane</keyword>
<proteinExistence type="predicted"/>
<sequence length="645" mass="71579">MVGLAAGLVELGVVMARTVWMQDGLLRRSFHTIWMIPLSNLLVFAIFGILCVGISRLAPGWGSWWANRSLATLAGLAPLIAVPGLSASAALVPSFGAALWVCPFFERPERHPLGVRIRQWGLPLLVGIVGLLGVIAVFNRHGLSVTSQPRQATGGTLPSKGIPHNVPHVFLIVLDTVRADALNPRTMPRLQEFARRGATFQRAIATSPWTLPTHATLFTGRWSWELGVGPDRGLDTTFPTLAEELSAAGYATAGFVANLVFGRAEYGLGRGFSHYDDEKIDLIEVARASSIGWWTASKLSRLLDRALALAGKEIRHPLEPGTPRRSAREILQRVEAWMDRQLARQPERPVMVFVNLFDAHDPYLPPPEAPRRLRNRDWMPEEIALIRDWIGHTPRPRLPDEIETARLAYDECLLELDDRLGRFLDRLEEQGFLKNAVVIVTSDHGEHFGEHARQGVPIFGHRQSLDLPEIHVPLVIVAPKRIPAGVVVRDPVSLRDIPATLGHLTGLTTLARTFPGRSLFETATGDPRDWNGIVGRRDVLAEFAPRVDLPVERRYQGGAEGTLRAVLEGDAMLIRREDGVEWFYDLAKDPEQKHNRPEPDSWSGQLARTRLRQQLSLLAPVSTIPNTEPIRPATKHAPNLIPPQS</sequence>
<dbReference type="SUPFAM" id="SSF53649">
    <property type="entry name" value="Alkaline phosphatase-like"/>
    <property type="match status" value="1"/>
</dbReference>
<dbReference type="InterPro" id="IPR000917">
    <property type="entry name" value="Sulfatase_N"/>
</dbReference>
<dbReference type="CDD" id="cd16148">
    <property type="entry name" value="sulfatase_like"/>
    <property type="match status" value="1"/>
</dbReference>
<evidence type="ECO:0000256" key="1">
    <source>
        <dbReference type="SAM" id="MobiDB-lite"/>
    </source>
</evidence>
<keyword evidence="2" id="KW-1133">Transmembrane helix</keyword>
<feature type="domain" description="Sulfatase N-terminal" evidence="3">
    <location>
        <begin position="167"/>
        <end position="506"/>
    </location>
</feature>
<dbReference type="InterPro" id="IPR017850">
    <property type="entry name" value="Alkaline_phosphatase_core_sf"/>
</dbReference>
<dbReference type="KEGG" id="ipa:Isop_1428"/>
<dbReference type="AlphaFoldDB" id="E8QY23"/>
<dbReference type="PANTHER" id="PTHR43751:SF3">
    <property type="entry name" value="SULFATASE N-TERMINAL DOMAIN-CONTAINING PROTEIN"/>
    <property type="match status" value="1"/>
</dbReference>
<evidence type="ECO:0000313" key="5">
    <source>
        <dbReference type="Proteomes" id="UP000008631"/>
    </source>
</evidence>
<dbReference type="Pfam" id="PF00884">
    <property type="entry name" value="Sulfatase"/>
    <property type="match status" value="1"/>
</dbReference>